<dbReference type="RefSeq" id="XP_029737438.1">
    <property type="nucleotide sequence ID" value="XM_029886207.1"/>
</dbReference>
<dbReference type="GO" id="GO:0004526">
    <property type="term" value="F:ribonuclease P activity"/>
    <property type="evidence" value="ECO:0007669"/>
    <property type="project" value="TreeGrafter"/>
</dbReference>
<dbReference type="GeneID" id="40728510"/>
<dbReference type="OrthoDB" id="20109at2759"/>
<name>A0A4U7KMX4_9BASI</name>
<dbReference type="EMBL" id="SRRM01000020">
    <property type="protein sequence ID" value="TKY85453.1"/>
    <property type="molecule type" value="Genomic_DNA"/>
</dbReference>
<proteinExistence type="predicted"/>
<evidence type="ECO:0000313" key="2">
    <source>
        <dbReference type="EMBL" id="TKY85453.1"/>
    </source>
</evidence>
<dbReference type="InterPro" id="IPR013241">
    <property type="entry name" value="RNase_P_Pop3"/>
</dbReference>
<dbReference type="InterPro" id="IPR029064">
    <property type="entry name" value="Ribosomal_eL30-like_sf"/>
</dbReference>
<dbReference type="Proteomes" id="UP000306050">
    <property type="component" value="Chromosome SGRAM_7"/>
</dbReference>
<evidence type="ECO:0000313" key="3">
    <source>
        <dbReference type="Proteomes" id="UP000306050"/>
    </source>
</evidence>
<reference evidence="2 3" key="1">
    <citation type="submission" date="2019-05" db="EMBL/GenBank/DDBJ databases">
        <title>Sporisorium graminicola CBS 10092 draft sequencing and annotation.</title>
        <authorList>
            <person name="Solano-Gonzalez S."/>
            <person name="Caddick M.X."/>
            <person name="Darby A."/>
        </authorList>
    </citation>
    <scope>NUCLEOTIDE SEQUENCE [LARGE SCALE GENOMIC DNA]</scope>
    <source>
        <strain evidence="2 3">CBS 10092</strain>
    </source>
</reference>
<evidence type="ECO:0000256" key="1">
    <source>
        <dbReference type="SAM" id="MobiDB-lite"/>
    </source>
</evidence>
<dbReference type="GO" id="GO:0000172">
    <property type="term" value="C:ribonuclease MRP complex"/>
    <property type="evidence" value="ECO:0007669"/>
    <property type="project" value="TreeGrafter"/>
</dbReference>
<feature type="compositionally biased region" description="Polar residues" evidence="1">
    <location>
        <begin position="89"/>
        <end position="104"/>
    </location>
</feature>
<organism evidence="2 3">
    <name type="scientific">Sporisorium graminicola</name>
    <dbReference type="NCBI Taxonomy" id="280036"/>
    <lineage>
        <taxon>Eukaryota</taxon>
        <taxon>Fungi</taxon>
        <taxon>Dikarya</taxon>
        <taxon>Basidiomycota</taxon>
        <taxon>Ustilaginomycotina</taxon>
        <taxon>Ustilaginomycetes</taxon>
        <taxon>Ustilaginales</taxon>
        <taxon>Ustilaginaceae</taxon>
        <taxon>Sporisorium</taxon>
    </lineage>
</organism>
<sequence length="508" mass="54325">MVPPKKANVDNSTTIRAASRNKQRSLPSNRSTDGLFGSSSGTSLASSLSSLFSPQPHGKDAALASLLASSSKSPVKLGQASSGLAAYGSFTNSQSQPSGISTPRSLDDKLKDKRKGVATKVDISDSTPSTSKATKDETTFSSSKQVAEDASTPRDRVQKQTTKSASSSTSTPVVPNVPVGRKPVFRPVLASSTAVSWPEMPIAGSKTILHALIELLAQPDIQAILHRDLGRRSRLRSAKCAEASPAADEDNIDGAASNPDRLAPQQVLAGINSITRAIEADIARDLEELQAQDVKQKAKEAQHAGSPSVKVVFVCRHDVPQPMLVAHLPMLVSARNAVLHASDSEPTSDLTQRVLLFALPIGSESLLAKALKIRRASVIALTTAFTSARLAHILAAIQRETGSVCQLRASWLETAIRSATQSPHYPHWLPPLAQQPTSIKLLRTTQPVDLNACKAAKRTKRKQRAASWRKHKMATLQRVKDLQAQLKASRKRTATGTEFTAATTFSHV</sequence>
<dbReference type="GO" id="GO:0008033">
    <property type="term" value="P:tRNA processing"/>
    <property type="evidence" value="ECO:0007669"/>
    <property type="project" value="InterPro"/>
</dbReference>
<dbReference type="GO" id="GO:0034965">
    <property type="term" value="P:intronic box C/D snoRNA processing"/>
    <property type="evidence" value="ECO:0007669"/>
    <property type="project" value="TreeGrafter"/>
</dbReference>
<feature type="region of interest" description="Disordered" evidence="1">
    <location>
        <begin position="87"/>
        <end position="179"/>
    </location>
</feature>
<feature type="compositionally biased region" description="Low complexity" evidence="1">
    <location>
        <begin position="31"/>
        <end position="53"/>
    </location>
</feature>
<feature type="compositionally biased region" description="Low complexity" evidence="1">
    <location>
        <begin position="161"/>
        <end position="179"/>
    </location>
</feature>
<gene>
    <name evidence="2" type="ORF">EX895_005615</name>
</gene>
<dbReference type="GO" id="GO:0000171">
    <property type="term" value="F:ribonuclease MRP activity"/>
    <property type="evidence" value="ECO:0007669"/>
    <property type="project" value="TreeGrafter"/>
</dbReference>
<dbReference type="GO" id="GO:0005829">
    <property type="term" value="C:cytosol"/>
    <property type="evidence" value="ECO:0007669"/>
    <property type="project" value="TreeGrafter"/>
</dbReference>
<comment type="caution">
    <text evidence="2">The sequence shown here is derived from an EMBL/GenBank/DDBJ whole genome shotgun (WGS) entry which is preliminary data.</text>
</comment>
<dbReference type="GO" id="GO:0005655">
    <property type="term" value="C:nucleolar ribonuclease P complex"/>
    <property type="evidence" value="ECO:0007669"/>
    <property type="project" value="TreeGrafter"/>
</dbReference>
<feature type="region of interest" description="Disordered" evidence="1">
    <location>
        <begin position="1"/>
        <end position="59"/>
    </location>
</feature>
<dbReference type="PANTHER" id="PTHR28272">
    <property type="entry name" value="RIBONUCLEASES P/MRP PROTEIN SUBUNIT POP3"/>
    <property type="match status" value="1"/>
</dbReference>
<dbReference type="Gene3D" id="3.30.1330.30">
    <property type="match status" value="1"/>
</dbReference>
<dbReference type="GO" id="GO:0006364">
    <property type="term" value="P:rRNA processing"/>
    <property type="evidence" value="ECO:0007669"/>
    <property type="project" value="InterPro"/>
</dbReference>
<feature type="region of interest" description="Disordered" evidence="1">
    <location>
        <begin position="240"/>
        <end position="259"/>
    </location>
</feature>
<dbReference type="PANTHER" id="PTHR28272:SF1">
    <property type="entry name" value="RIBONUCLEASES P_MRP PROTEIN SUBUNIT POP3"/>
    <property type="match status" value="1"/>
</dbReference>
<keyword evidence="3" id="KW-1185">Reference proteome</keyword>
<dbReference type="AlphaFoldDB" id="A0A4U7KMX4"/>
<accession>A0A4U7KMX4</accession>
<protein>
    <submittedName>
        <fullName evidence="2">Uncharacterized protein</fullName>
    </submittedName>
</protein>
<dbReference type="KEGG" id="sgra:EX895_005615"/>